<name>A0A812RXD0_9DINO</name>
<dbReference type="OrthoDB" id="430244at2759"/>
<keyword evidence="3" id="KW-1185">Reference proteome</keyword>
<reference evidence="2" key="1">
    <citation type="submission" date="2021-02" db="EMBL/GenBank/DDBJ databases">
        <authorList>
            <person name="Dougan E. K."/>
            <person name="Rhodes N."/>
            <person name="Thang M."/>
            <person name="Chan C."/>
        </authorList>
    </citation>
    <scope>NUCLEOTIDE SEQUENCE</scope>
</reference>
<proteinExistence type="predicted"/>
<protein>
    <submittedName>
        <fullName evidence="2">USP protein</fullName>
    </submittedName>
</protein>
<evidence type="ECO:0000313" key="3">
    <source>
        <dbReference type="Proteomes" id="UP000604046"/>
    </source>
</evidence>
<dbReference type="EMBL" id="CAJNDS010002379">
    <property type="protein sequence ID" value="CAE7455898.1"/>
    <property type="molecule type" value="Genomic_DNA"/>
</dbReference>
<sequence length="368" mass="41584">MRAGTRRTLQLLQRRFDQLRRLQVRLRLPAANYFEAFGARYFLPLRAKQAKPCKHVPVRVREYLAGFFDGDGCVQASGGRPMLTVRQTQSSSNVLLFIRNVLGGGVGRQTATVGLCRPTLQWYICGEKARRAAALLLGSSSCKHSQLAIASEWRRHLQLQTCALADLKRLKREEHPPASCPSWNYLAGFFDAEGCIMARRPAYLSLEIWQKHPQVLQAIKAFLAARGVHGSIYTDGRMSHYRLHITRTADCKYVLASLVAAGLRTKRNAARIAMSICRQNFLEARRNLQAESGNQARYRRLSSLGLARAQEIERLRQKLGRAEGQQHAQLESQLLALREDHAVKRAQERLFLLRSDIRSLLAEGACRA</sequence>
<comment type="caution">
    <text evidence="2">The sequence shown here is derived from an EMBL/GenBank/DDBJ whole genome shotgun (WGS) entry which is preliminary data.</text>
</comment>
<feature type="domain" description="Homing endonuclease LAGLIDADG" evidence="1">
    <location>
        <begin position="184"/>
        <end position="248"/>
    </location>
</feature>
<feature type="domain" description="Homing endonuclease LAGLIDADG" evidence="1">
    <location>
        <begin position="60"/>
        <end position="102"/>
    </location>
</feature>
<dbReference type="GO" id="GO:0004519">
    <property type="term" value="F:endonuclease activity"/>
    <property type="evidence" value="ECO:0007669"/>
    <property type="project" value="InterPro"/>
</dbReference>
<dbReference type="SUPFAM" id="SSF55608">
    <property type="entry name" value="Homing endonucleases"/>
    <property type="match status" value="2"/>
</dbReference>
<accession>A0A812RXD0</accession>
<dbReference type="InterPro" id="IPR027434">
    <property type="entry name" value="Homing_endonucl"/>
</dbReference>
<dbReference type="Proteomes" id="UP000604046">
    <property type="component" value="Unassembled WGS sequence"/>
</dbReference>
<evidence type="ECO:0000313" key="2">
    <source>
        <dbReference type="EMBL" id="CAE7455898.1"/>
    </source>
</evidence>
<dbReference type="Gene3D" id="3.10.28.10">
    <property type="entry name" value="Homing endonucleases"/>
    <property type="match status" value="2"/>
</dbReference>
<organism evidence="2 3">
    <name type="scientific">Symbiodinium natans</name>
    <dbReference type="NCBI Taxonomy" id="878477"/>
    <lineage>
        <taxon>Eukaryota</taxon>
        <taxon>Sar</taxon>
        <taxon>Alveolata</taxon>
        <taxon>Dinophyceae</taxon>
        <taxon>Suessiales</taxon>
        <taxon>Symbiodiniaceae</taxon>
        <taxon>Symbiodinium</taxon>
    </lineage>
</organism>
<dbReference type="InterPro" id="IPR004860">
    <property type="entry name" value="LAGLIDADG_dom"/>
</dbReference>
<evidence type="ECO:0000259" key="1">
    <source>
        <dbReference type="Pfam" id="PF14528"/>
    </source>
</evidence>
<dbReference type="Pfam" id="PF14528">
    <property type="entry name" value="LAGLIDADG_3"/>
    <property type="match status" value="2"/>
</dbReference>
<gene>
    <name evidence="2" type="primary">USP</name>
    <name evidence="2" type="ORF">SNAT2548_LOCUS25120</name>
</gene>
<dbReference type="AlphaFoldDB" id="A0A812RXD0"/>